<comment type="caution">
    <text evidence="2">The sequence shown here is derived from an EMBL/GenBank/DDBJ whole genome shotgun (WGS) entry which is preliminary data.</text>
</comment>
<reference evidence="3" key="1">
    <citation type="journal article" date="2019" name="Int. J. Syst. Evol. Microbiol.">
        <title>The Global Catalogue of Microorganisms (GCM) 10K type strain sequencing project: providing services to taxonomists for standard genome sequencing and annotation.</title>
        <authorList>
            <consortium name="The Broad Institute Genomics Platform"/>
            <consortium name="The Broad Institute Genome Sequencing Center for Infectious Disease"/>
            <person name="Wu L."/>
            <person name="Ma J."/>
        </authorList>
    </citation>
    <scope>NUCLEOTIDE SEQUENCE [LARGE SCALE GENOMIC DNA]</scope>
    <source>
        <strain evidence="3">CGMCC 4.7638</strain>
    </source>
</reference>
<dbReference type="EMBL" id="JBHUKQ010000016">
    <property type="protein sequence ID" value="MFD2485510.1"/>
    <property type="molecule type" value="Genomic_DNA"/>
</dbReference>
<dbReference type="RefSeq" id="WP_344278363.1">
    <property type="nucleotide sequence ID" value="NZ_BAAAHV010000015.1"/>
</dbReference>
<protein>
    <submittedName>
        <fullName evidence="2">DUF6875 domain-containing protein</fullName>
    </submittedName>
</protein>
<evidence type="ECO:0000259" key="1">
    <source>
        <dbReference type="Pfam" id="PF21780"/>
    </source>
</evidence>
<evidence type="ECO:0000313" key="2">
    <source>
        <dbReference type="EMBL" id="MFD2485510.1"/>
    </source>
</evidence>
<feature type="domain" description="DUF6875" evidence="1">
    <location>
        <begin position="16"/>
        <end position="188"/>
    </location>
</feature>
<accession>A0ABW5I8R6</accession>
<gene>
    <name evidence="2" type="ORF">ACFSUT_34920</name>
</gene>
<dbReference type="Proteomes" id="UP001597542">
    <property type="component" value="Unassembled WGS sequence"/>
</dbReference>
<dbReference type="Pfam" id="PF21780">
    <property type="entry name" value="DUF6875"/>
    <property type="match status" value="1"/>
</dbReference>
<name>A0ABW5I8R6_9PSEU</name>
<keyword evidence="3" id="KW-1185">Reference proteome</keyword>
<sequence>MLLKLDELEGELAATFDEWLTGYIERPHPELGRKGAICPFVGPARLASGLRAYRYHWLAGGDLGDMVQIFDTAMCRYRREDFGELKLTLRTLVVVISGLPPRDYELIDQAHVERKGDAIAHGMMLGQFHPECPAPAAHNERFLVNQAPFAALAVRDMAFHDILFLNQVRTWFREYRDRFGHLYDDGKRVDPHFRELFDAAQSRQEHTMEVG</sequence>
<proteinExistence type="predicted"/>
<evidence type="ECO:0000313" key="3">
    <source>
        <dbReference type="Proteomes" id="UP001597542"/>
    </source>
</evidence>
<dbReference type="InterPro" id="IPR049240">
    <property type="entry name" value="DUF6875"/>
</dbReference>
<organism evidence="2 3">
    <name type="scientific">Amycolatopsis albidoflavus</name>
    <dbReference type="NCBI Taxonomy" id="102226"/>
    <lineage>
        <taxon>Bacteria</taxon>
        <taxon>Bacillati</taxon>
        <taxon>Actinomycetota</taxon>
        <taxon>Actinomycetes</taxon>
        <taxon>Pseudonocardiales</taxon>
        <taxon>Pseudonocardiaceae</taxon>
        <taxon>Amycolatopsis</taxon>
    </lineage>
</organism>